<feature type="domain" description="C-type lectin" evidence="2">
    <location>
        <begin position="2013"/>
        <end position="2143"/>
    </location>
</feature>
<feature type="domain" description="C-type lectin" evidence="2">
    <location>
        <begin position="2213"/>
        <end position="2319"/>
    </location>
</feature>
<feature type="domain" description="C-type lectin" evidence="2">
    <location>
        <begin position="414"/>
        <end position="528"/>
    </location>
</feature>
<proteinExistence type="predicted"/>
<dbReference type="CDD" id="cd03602">
    <property type="entry name" value="CLECT_1"/>
    <property type="match status" value="2"/>
</dbReference>
<feature type="domain" description="C-type lectin" evidence="2">
    <location>
        <begin position="2570"/>
        <end position="2690"/>
    </location>
</feature>
<feature type="domain" description="C-type lectin" evidence="2">
    <location>
        <begin position="2446"/>
        <end position="2565"/>
    </location>
</feature>
<dbReference type="InterPro" id="IPR016186">
    <property type="entry name" value="C-type_lectin-like/link_sf"/>
</dbReference>
<feature type="domain" description="C-type lectin" evidence="2">
    <location>
        <begin position="3250"/>
        <end position="3356"/>
    </location>
</feature>
<dbReference type="PROSITE" id="PS50041">
    <property type="entry name" value="C_TYPE_LECTIN_2"/>
    <property type="match status" value="27"/>
</dbReference>
<keyword evidence="4" id="KW-1185">Reference proteome</keyword>
<feature type="domain" description="C-type lectin" evidence="2">
    <location>
        <begin position="1775"/>
        <end position="1885"/>
    </location>
</feature>
<feature type="non-terminal residue" evidence="3">
    <location>
        <position position="3480"/>
    </location>
</feature>
<feature type="domain" description="C-type lectin" evidence="2">
    <location>
        <begin position="2703"/>
        <end position="2815"/>
    </location>
</feature>
<evidence type="ECO:0000313" key="4">
    <source>
        <dbReference type="Proteomes" id="UP001558613"/>
    </source>
</evidence>
<dbReference type="InterPro" id="IPR001304">
    <property type="entry name" value="C-type_lectin-like"/>
</dbReference>
<feature type="domain" description="C-type lectin" evidence="2">
    <location>
        <begin position="1658"/>
        <end position="1770"/>
    </location>
</feature>
<name>A0ABR3LJX9_9TELE</name>
<accession>A0ABR3LJX9</accession>
<reference evidence="3 4" key="1">
    <citation type="submission" date="2023-09" db="EMBL/GenBank/DDBJ databases">
        <authorList>
            <person name="Wang M."/>
        </authorList>
    </citation>
    <scope>NUCLEOTIDE SEQUENCE [LARGE SCALE GENOMIC DNA]</scope>
    <source>
        <strain evidence="3">GT-2023</strain>
        <tissue evidence="3">Liver</tissue>
    </source>
</reference>
<feature type="domain" description="C-type lectin" evidence="2">
    <location>
        <begin position="1022"/>
        <end position="1149"/>
    </location>
</feature>
<protein>
    <recommendedName>
        <fullName evidence="2">C-type lectin domain-containing protein</fullName>
    </recommendedName>
</protein>
<dbReference type="Pfam" id="PF00059">
    <property type="entry name" value="Lectin_C"/>
    <property type="match status" value="27"/>
</dbReference>
<dbReference type="Proteomes" id="UP001558613">
    <property type="component" value="Unassembled WGS sequence"/>
</dbReference>
<feature type="domain" description="C-type lectin" evidence="2">
    <location>
        <begin position="2333"/>
        <end position="2442"/>
    </location>
</feature>
<evidence type="ECO:0000313" key="3">
    <source>
        <dbReference type="EMBL" id="KAL1253178.1"/>
    </source>
</evidence>
<feature type="domain" description="C-type lectin" evidence="2">
    <location>
        <begin position="3370"/>
        <end position="3479"/>
    </location>
</feature>
<feature type="domain" description="C-type lectin" evidence="2">
    <location>
        <begin position="667"/>
        <end position="779"/>
    </location>
</feature>
<feature type="domain" description="C-type lectin" evidence="2">
    <location>
        <begin position="784"/>
        <end position="894"/>
    </location>
</feature>
<keyword evidence="1" id="KW-1015">Disulfide bond</keyword>
<feature type="domain" description="C-type lectin" evidence="2">
    <location>
        <begin position="533"/>
        <end position="654"/>
    </location>
</feature>
<dbReference type="EMBL" id="JAYMGO010000021">
    <property type="protein sequence ID" value="KAL1253178.1"/>
    <property type="molecule type" value="Genomic_DNA"/>
</dbReference>
<dbReference type="SUPFAM" id="SSF56436">
    <property type="entry name" value="C-type lectin-like"/>
    <property type="match status" value="28"/>
</dbReference>
<dbReference type="Gene3D" id="3.10.100.10">
    <property type="entry name" value="Mannose-Binding Protein A, subunit A"/>
    <property type="match status" value="27"/>
</dbReference>
<dbReference type="PANTHER" id="PTHR45784">
    <property type="entry name" value="C-TYPE LECTIN DOMAIN FAMILY 20 MEMBER A-RELATED"/>
    <property type="match status" value="1"/>
</dbReference>
<gene>
    <name evidence="3" type="ORF">QQF64_017871</name>
</gene>
<sequence>MRLRVTAESITQTLSVSGMRLKTTGFRHYFHIIQLFGLDCTEPDLALASSCQYHFVNESKIWTEAQRYCRQNYTDLATIDNMEEMNRLINTVNGSYNGSAWIGLYDDVNSWRWSLENNDFYQEGERDFRNCRTWTAAQSYCREKHTDLASVRNEAEYQEILTITSFFTLTLCAPQYLFVNESKTWAEAQKYCREKYTDLATIENEQQTLQLMDTVNDNFIDLAWIGLYDDLDSWKWTLEDSDFFKIGEKNFRNWYNPGPGNYGGQSVCVYVNNGIWHTASCSDTFSLTVCYDGRENASASYVLVYQYKNWTEAQSYCREHHTDLASIRNEIENQKIQYLLQNYYYNVWIGLYRTRSWSDQSNSSFTNWGMWEPDAAGSCTAVSFSDSGIWIDENCNYEFPFFCHSGAFVSLRQYHFVNESKTWTEAQRYCRQNYTDLATIDNMEEMNRLINTVNGSYSGSAWIGLYDDVNSWRWSLEDYDFYQEGERDFRNWYHEPDNNGGNELCVYMNYDGKWYDFSCDLVLPFVCYDGRETTTQSYIRNSDVKTWSEARKYCRDHYTDLANVRNQTENQRILETSGGAVWIGLYRNRIWSNSQNTSYQNWRPQIPLLQAQPDNGNNLYYDEYGHQHCTAVSFRYSGRWTDEICVSSMPFFCYSRTCTQSSCTRQYHFVNESKTWTEAQRYCREKYIDLATIDNMEEMNRLINTVRGTYYGSTWIGLYDDINSWRWSLDNTALGGGFKSWFVQQPVNLGGQSLCVYISYYQGTWGEASCYNENPFVCYDGRVNASASYVFVYQFKTWTEAQSYCREHHTDLVSIRNEIENYRVQLLIPHYWVVWIGLYRTRSWSDQSNSSFSNWRTGQPDNAGNSEYCTAVSFSDSGNWTDENCNTALPFICYNALASSRQYHFVYEPMSWTEAQRYCRQNYSDLATIDNMEEMNRVINTINGSYNDSAWIGLYDDVNSWRWSLENNDFYQEGERDFRNFFHEPDNYYGNQMCVYMNYEGIWYDDSCDNTYTFVCYDGRENSSEKYVWVTEGRTWTEAQSYCREKYTDLASVRNETEHQQMLTAIRYYSNYYWYNVWIGLYRNRLWSDQSSSSFTYWLPWTQSVAAEPDNGANVQGEWGSQHCTAVSLQHFGQWTDERCFASLPFFCYSGFVTYALSVDRQYVFVNESKTWAEAQRYCREKYTDLATIENEQQTVQLIDTINDDSIDLAWIGLYDDLNSWKWTLEDSDFFKAGEKNFRNWNNPGPDISSAHRLCVYMYCGTWHTRSCSLFYPAICYDGRENASATYVVINQYQTWTQAQSYCREHHTDLVSIRNKTENDKMQYLLQKFSLYETWIGLYRTRSWSDQSNSSFTYWKTDQPDNAGYCTVVSFSDSGKWADEYCDYAFTFFCYSELSSFRQYHFVNESKTWTEAQRYCRQNYTDLATIDNMEEMNRLINTVNGSYSGSAWIGLYDDVNSWRWSLEDNDFYQEGEKDFRNWYHEPDNSGGNDFCVYMDYYGKWFDYSCNYGGFNFICYDGRENATRNYIKVSYEKNWSDARRYCRDHYTDLVNVRNQTENQKILERAGGGAWIGLYRNRTWSDHQITSYLNWRPQIPDYGTQPDNGEDHASTGLVAERLFQHCTAVSFSRSGRWTDEVCVFSMPFFCYSRNCTQSSCARQYHFVSESKTWTEAQRYCRQNYTDLATIDNMEEMNRLIKTVRGTYYGKAWIGLYDDLNSWRWSLDNTPLNGGFKSWYVSQPMNSGGQNLCTYLSNSQGIWMTTSCSSTYRFVCYDGRVNASASYVFFDLHKTWTEAQSYCREHHTDLVSIRSETENYRVQVLLSYYSEVWIGLYRTRSWSDQSNSSFSNWRTGQPDNAGYSEYCTAVSFSDSGSWTDENCNIALSFICYSGLASSRQYHFMSENKTWTEAQRYCRETYTDLATIDNMEEMNRLINTVNGSYNGSAWIGLYDDMNSWRWSLEGNDFYQEGERDFRNWQHEPRNNGGNELCVFMNGDGNWFDISCDSNYLFVCYDGRVNASQKYVLVYNSETWTGAQSYCREKHTDLASVRNETEYQQILNVIRFTGYDGTIHGYSVWIGLYRNRLWSDQSSSSFTYWLPWTKGDFGQPDNGLYVAGQYGAQHCTAVSLKGFGLWTDERCFASLPFFCYSAYQPKFSDEYVMGLQVKVTSLENLSNSQIEELVIIQLQEQLVRLGLPNNVTMNLRGYRFFTLTLCAPQYFFVNESKTWPEAQKYCREKYTDLATTENQQQTLQLIDTVNDNFVDLAWIGLYDDLNSWNWTLEDSDFFKIGEKNFRNWYNQGPGYSGGQSVCVYVNNGIWYTTSCSDTFSLTVCYDGRANASASYVLVYQYKNWTEAQSYCREHHTDLVSIRNEVENQKIRNLLRSYYYYNVWIGLYKTRSWSDQSNSSFTYWSTWQPDTAGSCTAVSFSDSGKWTDENCNYAFPFFCHNASTSAHHYHFVYESKTWTEAQRYCRQNYTDLATIDNMEEMNRLINTVNGSYSGSAWIGQYDDVNSWRWSLEDKDFYQEAERDFRNWYHEPDNYGGNQLCVYMDYNGKWYDISCYNTLKFVCYDGRINATQSYITIYNWKTWSEARRYCRDHYTDLANVRNQTENQRIFEIAGGEVWIGLYRNRVWSNSQKTSYQNWRPQISWLQAQPDNGNNQGYEHGYQHCTAVSFRYSGRWTDEVCVSSMPFFCYSRICVQSSCTRQYHFVSESKTWTEAQRYCRQNYIDLATIDNMEEMNRLIKTVHSTYYGSTWIGLYDDINSWRWSLDNTALGGGFKSWYVQQPVNSYGQSLCVYMSYYWGTWSETFCSNRFYFVCYDGRVNASTSYVLVYESKNWTEAQSYCREHHTDLVSIRNEIENYRVQSLLPRYYTVWIGLYRTRSWSDQSNSSFSNWRTGQPDNAGNSEYCTAVSFSDSGSWTDENCNTALPFICYNVLVSSHQYHFVNESKSWTEAQILCRQNYTDLATIDNMEEMNRLINTVNGSYNGSAWIGLYDDVNSWRWSLEDKDSYQEGESDFRNFNHEPNNAGNELCVYMNFDGKWIDYSCDSYLPFVCYDGRENATQKYVLIYEYRTWTGAQSYCREKYTDMASVRNKTERQQILAVTRYYYSNGDYYGYDVWIGLYRNRLWSDQSSSSFTYWLPSTQGVDAQPDNGEYVPGEQGYQHCTTVSLQHFGQWTDENCFASLPFFCYSDVYVMGMRVEVTSLENLSESQIEELVIIQLQEELMRLGLPNNVTLNLRDYRFFTLTLCAPQYIFVNESRTWAEAQKYCREKYTDLATTENQQQTLQLIDTVNDNSIDLAWIGLYDDLNSWNWTLEDRDFFKVGEKNFRNWYNQGPGYSGGQSLCVYIYNGIWYTASCSSTLYLTVCYDGRANASASYVFVYQYKTWTEAQSYCREHHTDLVSIRNEDENQKIQYLLRNYYYYNVWIGLYKTRSWSDQSNSSFTYWSTWQPDTAGSCTAVSFSDSGKWTDENCNYAFPFFCHN</sequence>
<comment type="caution">
    <text evidence="3">The sequence shown here is derived from an EMBL/GenBank/DDBJ whole genome shotgun (WGS) entry which is preliminary data.</text>
</comment>
<dbReference type="SMART" id="SM00034">
    <property type="entry name" value="CLECT"/>
    <property type="match status" value="27"/>
</dbReference>
<evidence type="ECO:0000259" key="2">
    <source>
        <dbReference type="PROSITE" id="PS50041"/>
    </source>
</evidence>
<feature type="domain" description="C-type lectin" evidence="2">
    <location>
        <begin position="1510"/>
        <end position="1645"/>
    </location>
</feature>
<organism evidence="3 4">
    <name type="scientific">Cirrhinus molitorella</name>
    <name type="common">mud carp</name>
    <dbReference type="NCBI Taxonomy" id="172907"/>
    <lineage>
        <taxon>Eukaryota</taxon>
        <taxon>Metazoa</taxon>
        <taxon>Chordata</taxon>
        <taxon>Craniata</taxon>
        <taxon>Vertebrata</taxon>
        <taxon>Euteleostomi</taxon>
        <taxon>Actinopterygii</taxon>
        <taxon>Neopterygii</taxon>
        <taxon>Teleostei</taxon>
        <taxon>Ostariophysi</taxon>
        <taxon>Cypriniformes</taxon>
        <taxon>Cyprinidae</taxon>
        <taxon>Labeoninae</taxon>
        <taxon>Labeonini</taxon>
        <taxon>Cirrhinus</taxon>
    </lineage>
</organism>
<feature type="domain" description="C-type lectin" evidence="2">
    <location>
        <begin position="1400"/>
        <end position="1506"/>
    </location>
</feature>
<feature type="domain" description="C-type lectin" evidence="2">
    <location>
        <begin position="1889"/>
        <end position="2008"/>
    </location>
</feature>
<feature type="domain" description="C-type lectin" evidence="2">
    <location>
        <begin position="3062"/>
        <end position="3187"/>
    </location>
</feature>
<dbReference type="InterPro" id="IPR018378">
    <property type="entry name" value="C-type_lectin_CS"/>
</dbReference>
<dbReference type="PROSITE" id="PS00615">
    <property type="entry name" value="C_TYPE_LECTIN_1"/>
    <property type="match status" value="6"/>
</dbReference>
<feature type="domain" description="C-type lectin" evidence="2">
    <location>
        <begin position="1282"/>
        <end position="1391"/>
    </location>
</feature>
<feature type="domain" description="C-type lectin" evidence="2">
    <location>
        <begin position="296"/>
        <end position="404"/>
    </location>
</feature>
<dbReference type="PANTHER" id="PTHR45784:SF3">
    <property type="entry name" value="C-TYPE LECTIN DOMAIN FAMILY 4 MEMBER K-LIKE-RELATED"/>
    <property type="match status" value="1"/>
</dbReference>
<evidence type="ECO:0000256" key="1">
    <source>
        <dbReference type="ARBA" id="ARBA00023157"/>
    </source>
</evidence>
<dbReference type="InterPro" id="IPR016187">
    <property type="entry name" value="CTDL_fold"/>
</dbReference>
<feature type="domain" description="C-type lectin" evidence="2">
    <location>
        <begin position="1163"/>
        <end position="1277"/>
    </location>
</feature>
<feature type="domain" description="C-type lectin" evidence="2">
    <location>
        <begin position="2934"/>
        <end position="3052"/>
    </location>
</feature>
<feature type="domain" description="C-type lectin" evidence="2">
    <location>
        <begin position="2820"/>
        <end position="2930"/>
    </location>
</feature>
<feature type="domain" description="C-type lectin" evidence="2">
    <location>
        <begin position="53"/>
        <end position="141"/>
    </location>
</feature>
<feature type="domain" description="C-type lectin" evidence="2">
    <location>
        <begin position="176"/>
        <end position="282"/>
    </location>
</feature>
<feature type="domain" description="C-type lectin" evidence="2">
    <location>
        <begin position="898"/>
        <end position="1017"/>
    </location>
</feature>